<proteinExistence type="predicted"/>
<accession>A0A368QTM5</accession>
<evidence type="ECO:0000313" key="2">
    <source>
        <dbReference type="EMBL" id="RCV21316.1"/>
    </source>
</evidence>
<dbReference type="EMBL" id="CM003531">
    <property type="protein sequence ID" value="RCV21316.1"/>
    <property type="molecule type" value="Genomic_DNA"/>
</dbReference>
<feature type="region of interest" description="Disordered" evidence="1">
    <location>
        <begin position="130"/>
        <end position="149"/>
    </location>
</feature>
<gene>
    <name evidence="2" type="ORF">SETIT_4G129700v2</name>
</gene>
<reference evidence="2" key="1">
    <citation type="journal article" date="2012" name="Nat. Biotechnol.">
        <title>Reference genome sequence of the model plant Setaria.</title>
        <authorList>
            <person name="Bennetzen J.L."/>
            <person name="Schmutz J."/>
            <person name="Wang H."/>
            <person name="Percifield R."/>
            <person name="Hawkins J."/>
            <person name="Pontaroli A.C."/>
            <person name="Estep M."/>
            <person name="Feng L."/>
            <person name="Vaughn J.N."/>
            <person name="Grimwood J."/>
            <person name="Jenkins J."/>
            <person name="Barry K."/>
            <person name="Lindquist E."/>
            <person name="Hellsten U."/>
            <person name="Deshpande S."/>
            <person name="Wang X."/>
            <person name="Wu X."/>
            <person name="Mitros T."/>
            <person name="Triplett J."/>
            <person name="Yang X."/>
            <person name="Ye C.Y."/>
            <person name="Mauro-Herrera M."/>
            <person name="Wang L."/>
            <person name="Li P."/>
            <person name="Sharma M."/>
            <person name="Sharma R."/>
            <person name="Ronald P.C."/>
            <person name="Panaud O."/>
            <person name="Kellogg E.A."/>
            <person name="Brutnell T.P."/>
            <person name="Doust A.N."/>
            <person name="Tuskan G.A."/>
            <person name="Rokhsar D."/>
            <person name="Devos K.M."/>
        </authorList>
    </citation>
    <scope>NUCLEOTIDE SEQUENCE [LARGE SCALE GENOMIC DNA]</scope>
    <source>
        <strain evidence="2">Yugu1</strain>
    </source>
</reference>
<name>A0A368QTM5_SETIT</name>
<organism evidence="2">
    <name type="scientific">Setaria italica</name>
    <name type="common">Foxtail millet</name>
    <name type="synonym">Panicum italicum</name>
    <dbReference type="NCBI Taxonomy" id="4555"/>
    <lineage>
        <taxon>Eukaryota</taxon>
        <taxon>Viridiplantae</taxon>
        <taxon>Streptophyta</taxon>
        <taxon>Embryophyta</taxon>
        <taxon>Tracheophyta</taxon>
        <taxon>Spermatophyta</taxon>
        <taxon>Magnoliopsida</taxon>
        <taxon>Liliopsida</taxon>
        <taxon>Poales</taxon>
        <taxon>Poaceae</taxon>
        <taxon>PACMAD clade</taxon>
        <taxon>Panicoideae</taxon>
        <taxon>Panicodae</taxon>
        <taxon>Paniceae</taxon>
        <taxon>Cenchrinae</taxon>
        <taxon>Setaria</taxon>
    </lineage>
</organism>
<evidence type="ECO:0000256" key="1">
    <source>
        <dbReference type="SAM" id="MobiDB-lite"/>
    </source>
</evidence>
<dbReference type="AlphaFoldDB" id="A0A368QTM5"/>
<protein>
    <submittedName>
        <fullName evidence="2">Uncharacterized protein</fullName>
    </submittedName>
</protein>
<reference evidence="2" key="2">
    <citation type="submission" date="2015-07" db="EMBL/GenBank/DDBJ databases">
        <authorList>
            <person name="Noorani M."/>
        </authorList>
    </citation>
    <scope>NUCLEOTIDE SEQUENCE</scope>
    <source>
        <strain evidence="2">Yugu1</strain>
    </source>
</reference>
<feature type="compositionally biased region" description="Basic and acidic residues" evidence="1">
    <location>
        <begin position="130"/>
        <end position="143"/>
    </location>
</feature>
<sequence>MTCTRAYSCAARARPTLPASVAPLATPPMRGSHSWCSPLRSSIAHARPVDALCLCARSYHRLAPRTQIAVGQRGRDSEPPTAREGAAILRAHGGPGKGAGGGAQVRIQQLCARGGAGRDRAVNLEVARRGRRGVAEEERRREMTCGSHT</sequence>